<reference evidence="1" key="2">
    <citation type="journal article" date="2016" name="Fungal Biol.">
        <title>Ochratoxin A production by Penicillium thymicola.</title>
        <authorList>
            <person name="Nguyen H.D.T."/>
            <person name="McMullin D.R."/>
            <person name="Ponomareva E."/>
            <person name="Riley R."/>
            <person name="Pomraning K.R."/>
            <person name="Baker S.E."/>
            <person name="Seifert K.A."/>
        </authorList>
    </citation>
    <scope>NUCLEOTIDE SEQUENCE</scope>
    <source>
        <strain evidence="1">DAOM 180753</strain>
    </source>
</reference>
<evidence type="ECO:0000313" key="1">
    <source>
        <dbReference type="EMBL" id="KAJ9492334.1"/>
    </source>
</evidence>
<evidence type="ECO:0000313" key="2">
    <source>
        <dbReference type="Proteomes" id="UP001227192"/>
    </source>
</evidence>
<gene>
    <name evidence="1" type="ORF">VN97_g939</name>
</gene>
<dbReference type="Proteomes" id="UP001227192">
    <property type="component" value="Unassembled WGS sequence"/>
</dbReference>
<dbReference type="AlphaFoldDB" id="A0AAI9TTA2"/>
<proteinExistence type="predicted"/>
<sequence>MKSSWDHDLIPRRIWQGKKRYSFPRLAFCQRERSLNLNDTTNFISDTSIRPQRYYYWATNVMGRGKPGAEIAEKSPYLFKYSVARVNLFLTSDI</sequence>
<comment type="caution">
    <text evidence="1">The sequence shown here is derived from an EMBL/GenBank/DDBJ whole genome shotgun (WGS) entry which is preliminary data.</text>
</comment>
<accession>A0AAI9TTA2</accession>
<organism evidence="1 2">
    <name type="scientific">Penicillium thymicola</name>
    <dbReference type="NCBI Taxonomy" id="293382"/>
    <lineage>
        <taxon>Eukaryota</taxon>
        <taxon>Fungi</taxon>
        <taxon>Dikarya</taxon>
        <taxon>Ascomycota</taxon>
        <taxon>Pezizomycotina</taxon>
        <taxon>Eurotiomycetes</taxon>
        <taxon>Eurotiomycetidae</taxon>
        <taxon>Eurotiales</taxon>
        <taxon>Aspergillaceae</taxon>
        <taxon>Penicillium</taxon>
    </lineage>
</organism>
<name>A0AAI9TTA2_PENTH</name>
<reference evidence="1" key="1">
    <citation type="submission" date="2015-06" db="EMBL/GenBank/DDBJ databases">
        <authorList>
            <person name="Nguyen H."/>
        </authorList>
    </citation>
    <scope>NUCLEOTIDE SEQUENCE</scope>
    <source>
        <strain evidence="1">DAOM 180753</strain>
    </source>
</reference>
<keyword evidence="2" id="KW-1185">Reference proteome</keyword>
<dbReference type="EMBL" id="LACB01000014">
    <property type="protein sequence ID" value="KAJ9492334.1"/>
    <property type="molecule type" value="Genomic_DNA"/>
</dbReference>
<protein>
    <submittedName>
        <fullName evidence="1">Uncharacterized protein</fullName>
    </submittedName>
</protein>